<dbReference type="OrthoDB" id="7565172at2"/>
<dbReference type="PANTHER" id="PTHR37829">
    <property type="entry name" value="PHAGE-LIKE ELEMENT PBSX PROTEIN XKDT"/>
    <property type="match status" value="1"/>
</dbReference>
<reference evidence="6" key="1">
    <citation type="submission" date="2016-06" db="EMBL/GenBank/DDBJ databases">
        <authorList>
            <person name="Butler K."/>
        </authorList>
    </citation>
    <scope>NUCLEOTIDE SEQUENCE [LARGE SCALE GENOMIC DNA]</scope>
    <source>
        <strain evidence="6">GCSL-Mp20</strain>
    </source>
</reference>
<dbReference type="Proteomes" id="UP000092377">
    <property type="component" value="Unassembled WGS sequence"/>
</dbReference>
<dbReference type="EMBL" id="LZEY01000008">
    <property type="protein sequence ID" value="OBU12158.1"/>
    <property type="molecule type" value="Genomic_DNA"/>
</dbReference>
<dbReference type="InterPro" id="IPR058531">
    <property type="entry name" value="Baseplate_J_M"/>
</dbReference>
<dbReference type="InterPro" id="IPR006949">
    <property type="entry name" value="Barrel_Baseplate_J-like"/>
</dbReference>
<sequence length="353" mass="37954">MFITPGFAQIRSEILRDIKNQLPDADTGPDSDFFIRASSVASVATGIYQHQSWIVRQIFADTADSDFLELHAKTRNLIRKPATTASGTADFTGTPYAVLPAGQEIRGETLSVITTQEVVIDEDGKASATVSATVPGTTSNTGVITPAELVSAPMGVNSRVLIQPMNGGTEKETDAALLARYLDLIRRPPAGGNKYDYRRWALEVPGVTNAFVYPLRRGIGTVDVAITSADGLPSQDIIDAVQAHIDDVRPVTAKNSLVLAPVIRHIDFDIEVRPDGISPDAAGMQVKEEIKAVMSRLAPGESFIRSEAETAVSLIPGIRDRLFVLPAGNVTALVDADHLEWLQPGTITVRMMV</sequence>
<evidence type="ECO:0000313" key="6">
    <source>
        <dbReference type="Proteomes" id="UP000092377"/>
    </source>
</evidence>
<feature type="domain" description="Baseplate protein J-like barrel" evidence="2">
    <location>
        <begin position="88"/>
        <end position="168"/>
    </location>
</feature>
<feature type="domain" description="Baseplate J-like central" evidence="3">
    <location>
        <begin position="189"/>
        <end position="254"/>
    </location>
</feature>
<dbReference type="InterPro" id="IPR052399">
    <property type="entry name" value="Phage_Baseplate_Assmbl_Protein"/>
</dbReference>
<comment type="similarity">
    <text evidence="1">Belongs to the Mu gp47/PBSX XkdT family.</text>
</comment>
<feature type="domain" description="Baseplate J-like C-terminal" evidence="4">
    <location>
        <begin position="266"/>
        <end position="349"/>
    </location>
</feature>
<evidence type="ECO:0000256" key="1">
    <source>
        <dbReference type="ARBA" id="ARBA00038087"/>
    </source>
</evidence>
<dbReference type="AlphaFoldDB" id="A0A1B8HRV4"/>
<proteinExistence type="inferred from homology"/>
<comment type="caution">
    <text evidence="5">The sequence shown here is derived from an EMBL/GenBank/DDBJ whole genome shotgun (WGS) entry which is preliminary data.</text>
</comment>
<evidence type="ECO:0000259" key="2">
    <source>
        <dbReference type="Pfam" id="PF04865"/>
    </source>
</evidence>
<dbReference type="PANTHER" id="PTHR37829:SF3">
    <property type="entry name" value="PROTEIN JAYE-RELATED"/>
    <property type="match status" value="1"/>
</dbReference>
<protein>
    <submittedName>
        <fullName evidence="5">Phage tail protein</fullName>
    </submittedName>
</protein>
<dbReference type="Pfam" id="PF26078">
    <property type="entry name" value="Baseplate_J_M"/>
    <property type="match status" value="1"/>
</dbReference>
<dbReference type="Pfam" id="PF26079">
    <property type="entry name" value="Baseplate_J_C"/>
    <property type="match status" value="1"/>
</dbReference>
<keyword evidence="6" id="KW-1185">Reference proteome</keyword>
<dbReference type="InterPro" id="IPR058530">
    <property type="entry name" value="Baseplate_J-like_C"/>
</dbReference>
<name>A0A1B8HRV4_9GAMM</name>
<dbReference type="Pfam" id="PF04865">
    <property type="entry name" value="Baseplate_J"/>
    <property type="match status" value="1"/>
</dbReference>
<gene>
    <name evidence="5" type="ORF">AYY18_16670</name>
</gene>
<accession>A0A1B8HRV4</accession>
<evidence type="ECO:0000259" key="4">
    <source>
        <dbReference type="Pfam" id="PF26079"/>
    </source>
</evidence>
<evidence type="ECO:0000313" key="5">
    <source>
        <dbReference type="EMBL" id="OBU12158.1"/>
    </source>
</evidence>
<evidence type="ECO:0000259" key="3">
    <source>
        <dbReference type="Pfam" id="PF26078"/>
    </source>
</evidence>
<organism evidence="5 6">
    <name type="scientific">Morganella psychrotolerans</name>
    <dbReference type="NCBI Taxonomy" id="368603"/>
    <lineage>
        <taxon>Bacteria</taxon>
        <taxon>Pseudomonadati</taxon>
        <taxon>Pseudomonadota</taxon>
        <taxon>Gammaproteobacteria</taxon>
        <taxon>Enterobacterales</taxon>
        <taxon>Morganellaceae</taxon>
        <taxon>Morganella</taxon>
    </lineage>
</organism>
<dbReference type="RefSeq" id="WP_067400358.1">
    <property type="nucleotide sequence ID" value="NZ_LZEY01000008.1"/>
</dbReference>